<evidence type="ECO:0000256" key="7">
    <source>
        <dbReference type="ARBA" id="ARBA00022884"/>
    </source>
</evidence>
<keyword evidence="5" id="KW-0813">Transport</keyword>
<evidence type="ECO:0000256" key="9">
    <source>
        <dbReference type="ARBA" id="ARBA00023242"/>
    </source>
</evidence>
<evidence type="ECO:0000256" key="6">
    <source>
        <dbReference type="ARBA" id="ARBA00022490"/>
    </source>
</evidence>
<proteinExistence type="inferred from homology"/>
<keyword evidence="6" id="KW-0963">Cytoplasm</keyword>
<protein>
    <recommendedName>
        <fullName evidence="4">Phosphorylated adapter RNA export protein</fullName>
    </recommendedName>
    <alternativeName>
        <fullName evidence="10">RNA U small nuclear RNA export adapter protein</fullName>
    </alternativeName>
</protein>
<accession>A0ABQ8P8M8</accession>
<dbReference type="PANTHER" id="PTHR13135">
    <property type="entry name" value="CYTOSOLIC RESINIFERATOXIN BINDING PROTEIN RBP-26"/>
    <property type="match status" value="1"/>
</dbReference>
<dbReference type="InterPro" id="IPR039047">
    <property type="entry name" value="PHAX"/>
</dbReference>
<evidence type="ECO:0000313" key="14">
    <source>
        <dbReference type="Proteomes" id="UP001071777"/>
    </source>
</evidence>
<dbReference type="Proteomes" id="UP001071777">
    <property type="component" value="Unassembled WGS sequence"/>
</dbReference>
<evidence type="ECO:0000256" key="1">
    <source>
        <dbReference type="ARBA" id="ARBA00004123"/>
    </source>
</evidence>
<keyword evidence="8" id="KW-0653">Protein transport</keyword>
<reference evidence="13" key="1">
    <citation type="submission" date="2022-10" db="EMBL/GenBank/DDBJ databases">
        <title>Adaptive evolution leads to modifications in subtelomeric GC content in a zoonotic Cryptosporidium species.</title>
        <authorList>
            <person name="Li J."/>
            <person name="Feng Y."/>
            <person name="Xiao L."/>
        </authorList>
    </citation>
    <scope>NUCLEOTIDE SEQUENCE</scope>
    <source>
        <strain evidence="13">25894</strain>
    </source>
</reference>
<comment type="subcellular location">
    <subcellularLocation>
        <location evidence="2">Cytoplasm</location>
    </subcellularLocation>
    <subcellularLocation>
        <location evidence="1">Nucleus</location>
    </subcellularLocation>
</comment>
<dbReference type="Gene3D" id="1.10.10.1440">
    <property type="entry name" value="PHAX RNA-binding domain"/>
    <property type="match status" value="1"/>
</dbReference>
<feature type="domain" description="Phosphorylated adapter RNA export protein RNA-binding" evidence="12">
    <location>
        <begin position="25"/>
        <end position="103"/>
    </location>
</feature>
<evidence type="ECO:0000256" key="4">
    <source>
        <dbReference type="ARBA" id="ARBA00016856"/>
    </source>
</evidence>
<dbReference type="PANTHER" id="PTHR13135:SF0">
    <property type="entry name" value="PHOSPHORYLATED ADAPTER RNA EXPORT PROTEIN"/>
    <property type="match status" value="1"/>
</dbReference>
<evidence type="ECO:0000256" key="8">
    <source>
        <dbReference type="ARBA" id="ARBA00022927"/>
    </source>
</evidence>
<organism evidence="13 14">
    <name type="scientific">Cryptosporidium canis</name>
    <dbReference type="NCBI Taxonomy" id="195482"/>
    <lineage>
        <taxon>Eukaryota</taxon>
        <taxon>Sar</taxon>
        <taxon>Alveolata</taxon>
        <taxon>Apicomplexa</taxon>
        <taxon>Conoidasida</taxon>
        <taxon>Coccidia</taxon>
        <taxon>Eucoccidiorida</taxon>
        <taxon>Eimeriorina</taxon>
        <taxon>Cryptosporidiidae</taxon>
        <taxon>Cryptosporidium</taxon>
    </lineage>
</organism>
<feature type="coiled-coil region" evidence="11">
    <location>
        <begin position="107"/>
        <end position="141"/>
    </location>
</feature>
<keyword evidence="7" id="KW-0694">RNA-binding</keyword>
<evidence type="ECO:0000256" key="2">
    <source>
        <dbReference type="ARBA" id="ARBA00004496"/>
    </source>
</evidence>
<gene>
    <name evidence="13" type="ORF">OJ252_1272</name>
</gene>
<evidence type="ECO:0000313" key="13">
    <source>
        <dbReference type="EMBL" id="KAJ1612457.1"/>
    </source>
</evidence>
<comment type="caution">
    <text evidence="13">The sequence shown here is derived from an EMBL/GenBank/DDBJ whole genome shotgun (WGS) entry which is preliminary data.</text>
</comment>
<keyword evidence="9" id="KW-0539">Nucleus</keyword>
<dbReference type="InterPro" id="IPR019385">
    <property type="entry name" value="PHAX_RNA-binding_domain"/>
</dbReference>
<name>A0ABQ8P8M8_9CRYT</name>
<evidence type="ECO:0000256" key="3">
    <source>
        <dbReference type="ARBA" id="ARBA00006094"/>
    </source>
</evidence>
<evidence type="ECO:0000256" key="10">
    <source>
        <dbReference type="ARBA" id="ARBA00030834"/>
    </source>
</evidence>
<keyword evidence="14" id="KW-1185">Reference proteome</keyword>
<evidence type="ECO:0000259" key="12">
    <source>
        <dbReference type="Pfam" id="PF10258"/>
    </source>
</evidence>
<dbReference type="EMBL" id="JAPCXB010000046">
    <property type="protein sequence ID" value="KAJ1612457.1"/>
    <property type="molecule type" value="Genomic_DNA"/>
</dbReference>
<keyword evidence="11" id="KW-0175">Coiled coil</keyword>
<sequence length="153" mass="18172">MKRVGFLKKLKLLEKGDQERIKLLSKLVKELREPNIYLLERIVYYLPSDLIYRVFNETRIIIKSGGYPTEDSTRLKSPGGIFFRLVRNQIPHEEYKQIWNIQRRKKKKLYNSNLSSLLNRVENAQQEDENMELEDGELTEEAILTDDLKSMLL</sequence>
<dbReference type="InterPro" id="IPR038092">
    <property type="entry name" value="PHAX_RNA-binding_sf"/>
</dbReference>
<dbReference type="Pfam" id="PF10258">
    <property type="entry name" value="PHAX_RNA-bd"/>
    <property type="match status" value="1"/>
</dbReference>
<evidence type="ECO:0000256" key="11">
    <source>
        <dbReference type="SAM" id="Coils"/>
    </source>
</evidence>
<evidence type="ECO:0000256" key="5">
    <source>
        <dbReference type="ARBA" id="ARBA00022448"/>
    </source>
</evidence>
<comment type="similarity">
    <text evidence="3">Belongs to the PHAX family.</text>
</comment>